<name>A0ABY6HTY0_9ARCH</name>
<reference evidence="3" key="1">
    <citation type="submission" date="2022-09" db="EMBL/GenBank/DDBJ databases">
        <title>Actin cytoskeleton and complex cell architecture in an #Asgard archaeon.</title>
        <authorList>
            <person name="Ponce Toledo R.I."/>
            <person name="Schleper C."/>
            <person name="Rodrigues Oliveira T."/>
            <person name="Wollweber F."/>
            <person name="Xu J."/>
            <person name="Rittmann S."/>
            <person name="Klingl A."/>
            <person name="Pilhofer M."/>
        </authorList>
    </citation>
    <scope>NUCLEOTIDE SEQUENCE</scope>
    <source>
        <strain evidence="3">B-35</strain>
    </source>
</reference>
<keyword evidence="4" id="KW-1185">Reference proteome</keyword>
<dbReference type="InterPro" id="IPR013783">
    <property type="entry name" value="Ig-like_fold"/>
</dbReference>
<gene>
    <name evidence="3" type="ORF">NEF87_002306</name>
</gene>
<dbReference type="PROSITE" id="PS50093">
    <property type="entry name" value="PKD"/>
    <property type="match status" value="1"/>
</dbReference>
<dbReference type="InterPro" id="IPR035986">
    <property type="entry name" value="PKD_dom_sf"/>
</dbReference>
<keyword evidence="1" id="KW-0472">Membrane</keyword>
<organism evidence="3 4">
    <name type="scientific">Candidatus Lokiarchaeum ossiferum</name>
    <dbReference type="NCBI Taxonomy" id="2951803"/>
    <lineage>
        <taxon>Archaea</taxon>
        <taxon>Promethearchaeati</taxon>
        <taxon>Promethearchaeota</taxon>
        <taxon>Promethearchaeia</taxon>
        <taxon>Promethearchaeales</taxon>
        <taxon>Promethearchaeaceae</taxon>
        <taxon>Candidatus Lokiarchaeum</taxon>
    </lineage>
</organism>
<sequence>MIRRTKRFDVTILFFIYVIVGTGFITSTNNRILESLDFQDPIDSNSKNSFSKGEIGITTRNPFNNEKYRILSEESDQVYTNLDPQDPLIYPGYKIPVVQFSIENEDLIADTEIQFTDETFSGNLPFQYIWNFGDGTSNSTQQHPSHIFSTPGNYLVSLIVIDFDGDWDSETQLITIRESIRQAIPLDYRDQNAARNISSYPLLGLFILGGTLVGISIAMGGIKAKK</sequence>
<evidence type="ECO:0000256" key="1">
    <source>
        <dbReference type="SAM" id="Phobius"/>
    </source>
</evidence>
<dbReference type="SUPFAM" id="SSF49299">
    <property type="entry name" value="PKD domain"/>
    <property type="match status" value="1"/>
</dbReference>
<feature type="transmembrane region" description="Helical" evidence="1">
    <location>
        <begin position="7"/>
        <end position="25"/>
    </location>
</feature>
<evidence type="ECO:0000313" key="4">
    <source>
        <dbReference type="Proteomes" id="UP001208689"/>
    </source>
</evidence>
<dbReference type="CDD" id="cd00146">
    <property type="entry name" value="PKD"/>
    <property type="match status" value="1"/>
</dbReference>
<keyword evidence="1" id="KW-0812">Transmembrane</keyword>
<keyword evidence="1" id="KW-1133">Transmembrane helix</keyword>
<proteinExistence type="predicted"/>
<protein>
    <recommendedName>
        <fullName evidence="2">PKD domain-containing protein</fullName>
    </recommendedName>
</protein>
<feature type="transmembrane region" description="Helical" evidence="1">
    <location>
        <begin position="200"/>
        <end position="222"/>
    </location>
</feature>
<dbReference type="InterPro" id="IPR000601">
    <property type="entry name" value="PKD_dom"/>
</dbReference>
<dbReference type="Gene3D" id="2.60.40.10">
    <property type="entry name" value="Immunoglobulins"/>
    <property type="match status" value="1"/>
</dbReference>
<evidence type="ECO:0000313" key="3">
    <source>
        <dbReference type="EMBL" id="UYP46021.1"/>
    </source>
</evidence>
<accession>A0ABY6HTY0</accession>
<dbReference type="SMART" id="SM00089">
    <property type="entry name" value="PKD"/>
    <property type="match status" value="1"/>
</dbReference>
<evidence type="ECO:0000259" key="2">
    <source>
        <dbReference type="PROSITE" id="PS50093"/>
    </source>
</evidence>
<dbReference type="Proteomes" id="UP001208689">
    <property type="component" value="Chromosome"/>
</dbReference>
<feature type="domain" description="PKD" evidence="2">
    <location>
        <begin position="96"/>
        <end position="183"/>
    </location>
</feature>
<dbReference type="Pfam" id="PF18911">
    <property type="entry name" value="PKD_4"/>
    <property type="match status" value="1"/>
</dbReference>
<dbReference type="InterPro" id="IPR022409">
    <property type="entry name" value="PKD/Chitinase_dom"/>
</dbReference>
<dbReference type="EMBL" id="CP104013">
    <property type="protein sequence ID" value="UYP46021.1"/>
    <property type="molecule type" value="Genomic_DNA"/>
</dbReference>